<dbReference type="Gene3D" id="3.30.420.10">
    <property type="entry name" value="Ribonuclease H-like superfamily/Ribonuclease H"/>
    <property type="match status" value="1"/>
</dbReference>
<evidence type="ECO:0000313" key="1">
    <source>
        <dbReference type="EMBL" id="CAL1290190.1"/>
    </source>
</evidence>
<sequence>TESEGNKTVLNTTVFLQCVTFARWFLQQSLLQPQFVVSVLFTDEATFTCDGVFDMHNNHVWAAVNPHGTRWSGRQQRLSVNVWVEMIHEHFIGPYLLPDHLAGQKYLIFLQQVLSYLLRHVPANVRCIMWFKHDGAPAHISKNVRNYLDTAFPNRWIGRGGPVFWPPGSPDLCCLDSIFSGDS</sequence>
<gene>
    <name evidence="1" type="ORF">LARSCL_LOCUS16328</name>
</gene>
<evidence type="ECO:0008006" key="3">
    <source>
        <dbReference type="Google" id="ProtNLM"/>
    </source>
</evidence>
<dbReference type="EMBL" id="CAXIEN010000260">
    <property type="protein sequence ID" value="CAL1290190.1"/>
    <property type="molecule type" value="Genomic_DNA"/>
</dbReference>
<evidence type="ECO:0000313" key="2">
    <source>
        <dbReference type="Proteomes" id="UP001497382"/>
    </source>
</evidence>
<comment type="caution">
    <text evidence="1">The sequence shown here is derived from an EMBL/GenBank/DDBJ whole genome shotgun (WGS) entry which is preliminary data.</text>
</comment>
<dbReference type="Proteomes" id="UP001497382">
    <property type="component" value="Unassembled WGS sequence"/>
</dbReference>
<organism evidence="1 2">
    <name type="scientific">Larinioides sclopetarius</name>
    <dbReference type="NCBI Taxonomy" id="280406"/>
    <lineage>
        <taxon>Eukaryota</taxon>
        <taxon>Metazoa</taxon>
        <taxon>Ecdysozoa</taxon>
        <taxon>Arthropoda</taxon>
        <taxon>Chelicerata</taxon>
        <taxon>Arachnida</taxon>
        <taxon>Araneae</taxon>
        <taxon>Araneomorphae</taxon>
        <taxon>Entelegynae</taxon>
        <taxon>Araneoidea</taxon>
        <taxon>Araneidae</taxon>
        <taxon>Larinioides</taxon>
    </lineage>
</organism>
<feature type="non-terminal residue" evidence="1">
    <location>
        <position position="1"/>
    </location>
</feature>
<dbReference type="PANTHER" id="PTHR47326">
    <property type="entry name" value="TRANSPOSABLE ELEMENT TC3 TRANSPOSASE-LIKE PROTEIN"/>
    <property type="match status" value="1"/>
</dbReference>
<protein>
    <recommendedName>
        <fullName evidence="3">Transposase</fullName>
    </recommendedName>
</protein>
<reference evidence="1 2" key="1">
    <citation type="submission" date="2024-04" db="EMBL/GenBank/DDBJ databases">
        <authorList>
            <person name="Rising A."/>
            <person name="Reimegard J."/>
            <person name="Sonavane S."/>
            <person name="Akerstrom W."/>
            <person name="Nylinder S."/>
            <person name="Hedman E."/>
            <person name="Kallberg Y."/>
        </authorList>
    </citation>
    <scope>NUCLEOTIDE SEQUENCE [LARGE SCALE GENOMIC DNA]</scope>
</reference>
<dbReference type="InterPro" id="IPR036397">
    <property type="entry name" value="RNaseH_sf"/>
</dbReference>
<proteinExistence type="predicted"/>
<accession>A0AAV2B3G9</accession>
<dbReference type="GO" id="GO:0003676">
    <property type="term" value="F:nucleic acid binding"/>
    <property type="evidence" value="ECO:0007669"/>
    <property type="project" value="InterPro"/>
</dbReference>
<name>A0AAV2B3G9_9ARAC</name>
<dbReference type="AlphaFoldDB" id="A0AAV2B3G9"/>
<keyword evidence="2" id="KW-1185">Reference proteome</keyword>
<dbReference type="PANTHER" id="PTHR47326:SF1">
    <property type="entry name" value="HTH PSQ-TYPE DOMAIN-CONTAINING PROTEIN"/>
    <property type="match status" value="1"/>
</dbReference>